<evidence type="ECO:0000313" key="2">
    <source>
        <dbReference type="Proteomes" id="UP000425960"/>
    </source>
</evidence>
<organism evidence="1 2">
    <name type="scientific">Desulfosarcina ovata subsp. sediminis</name>
    <dbReference type="NCBI Taxonomy" id="885957"/>
    <lineage>
        <taxon>Bacteria</taxon>
        <taxon>Pseudomonadati</taxon>
        <taxon>Thermodesulfobacteriota</taxon>
        <taxon>Desulfobacteria</taxon>
        <taxon>Desulfobacterales</taxon>
        <taxon>Desulfosarcinaceae</taxon>
        <taxon>Desulfosarcina</taxon>
    </lineage>
</organism>
<protein>
    <submittedName>
        <fullName evidence="1">Uncharacterized protein</fullName>
    </submittedName>
</protein>
<dbReference type="RefSeq" id="WP_155325503.1">
    <property type="nucleotide sequence ID" value="NZ_AP021876.1"/>
</dbReference>
<name>A0A5K8A0K5_9BACT</name>
<dbReference type="EMBL" id="AP021876">
    <property type="protein sequence ID" value="BBO86085.1"/>
    <property type="molecule type" value="Genomic_DNA"/>
</dbReference>
<dbReference type="Proteomes" id="UP000425960">
    <property type="component" value="Chromosome"/>
</dbReference>
<accession>A0A5K8A0K5</accession>
<sequence length="199" mass="23043">MPSKTLSLQWKGTFIELCLGRVNRQQREALESRGLDLDRDIRSTWYDNTDLLESVFNAENWWSIDDLDHAMGLVFQDRATLDRQLSQITYTIDAQSVSVDPDALQISVYAPETLDPLDAHERIVCHGARRPAVLHLEVEFSPPFDPSLITLSLLRYPDIGYILIDIDYDGDDEARFTWGETEYIQPRFYRRDHFDDTSG</sequence>
<reference evidence="1 2" key="1">
    <citation type="submission" date="2019-11" db="EMBL/GenBank/DDBJ databases">
        <title>Comparative genomics of hydrocarbon-degrading Desulfosarcina strains.</title>
        <authorList>
            <person name="Watanabe M."/>
            <person name="Kojima H."/>
            <person name="Fukui M."/>
        </authorList>
    </citation>
    <scope>NUCLEOTIDE SEQUENCE [LARGE SCALE GENOMIC DNA]</scope>
    <source>
        <strain evidence="1 2">28bB2T</strain>
    </source>
</reference>
<dbReference type="KEGG" id="dov:DSCO28_66510"/>
<gene>
    <name evidence="1" type="ORF">DSCO28_66510</name>
</gene>
<evidence type="ECO:0000313" key="1">
    <source>
        <dbReference type="EMBL" id="BBO86085.1"/>
    </source>
</evidence>
<proteinExistence type="predicted"/>
<dbReference type="AlphaFoldDB" id="A0A5K8A0K5"/>